<organism evidence="2 3">
    <name type="scientific">Scophthalmus maximus</name>
    <name type="common">Turbot</name>
    <name type="synonym">Psetta maxima</name>
    <dbReference type="NCBI Taxonomy" id="52904"/>
    <lineage>
        <taxon>Eukaryota</taxon>
        <taxon>Metazoa</taxon>
        <taxon>Chordata</taxon>
        <taxon>Craniata</taxon>
        <taxon>Vertebrata</taxon>
        <taxon>Euteleostomi</taxon>
        <taxon>Actinopterygii</taxon>
        <taxon>Neopterygii</taxon>
        <taxon>Teleostei</taxon>
        <taxon>Neoteleostei</taxon>
        <taxon>Acanthomorphata</taxon>
        <taxon>Carangaria</taxon>
        <taxon>Pleuronectiformes</taxon>
        <taxon>Pleuronectoidei</taxon>
        <taxon>Scophthalmidae</taxon>
        <taxon>Scophthalmus</taxon>
    </lineage>
</organism>
<dbReference type="Proteomes" id="UP000246464">
    <property type="component" value="Chromosome 14"/>
</dbReference>
<protein>
    <submittedName>
        <fullName evidence="2">Uncharacterized protein</fullName>
    </submittedName>
</protein>
<accession>A0A2U9C9U0</accession>
<evidence type="ECO:0000313" key="2">
    <source>
        <dbReference type="EMBL" id="AWP12993.1"/>
    </source>
</evidence>
<evidence type="ECO:0000256" key="1">
    <source>
        <dbReference type="SAM" id="MobiDB-lite"/>
    </source>
</evidence>
<feature type="compositionally biased region" description="Polar residues" evidence="1">
    <location>
        <begin position="44"/>
        <end position="68"/>
    </location>
</feature>
<gene>
    <name evidence="2" type="ORF">SMAX5B_018484</name>
</gene>
<reference evidence="2 3" key="1">
    <citation type="submission" date="2017-12" db="EMBL/GenBank/DDBJ databases">
        <title>Integrating genomic resources of turbot (Scophthalmus maximus) in depth evaluation of genetic and physical mapping variation across individuals.</title>
        <authorList>
            <person name="Martinez P."/>
        </authorList>
    </citation>
    <scope>NUCLEOTIDE SEQUENCE [LARGE SCALE GENOMIC DNA]</scope>
</reference>
<sequence length="118" mass="12740">MTRLAARLADAPGCVFPCRVAAPSPRVRPLGRCQSPRRCFASTVQRTHSTPRSLPTAQSPLRHSNSSSRPCALTRPTARARAPGRADACCPLLLRIGRGCLLLSQTHNTALLNTFIIL</sequence>
<evidence type="ECO:0000313" key="3">
    <source>
        <dbReference type="Proteomes" id="UP000246464"/>
    </source>
</evidence>
<dbReference type="EMBL" id="CP026256">
    <property type="protein sequence ID" value="AWP12993.1"/>
    <property type="molecule type" value="Genomic_DNA"/>
</dbReference>
<dbReference type="AlphaFoldDB" id="A0A2U9C9U0"/>
<proteinExistence type="predicted"/>
<feature type="region of interest" description="Disordered" evidence="1">
    <location>
        <begin position="44"/>
        <end position="79"/>
    </location>
</feature>
<keyword evidence="3" id="KW-1185">Reference proteome</keyword>
<feature type="compositionally biased region" description="Low complexity" evidence="1">
    <location>
        <begin position="69"/>
        <end position="79"/>
    </location>
</feature>
<name>A0A2U9C9U0_SCOMX</name>